<dbReference type="SUPFAM" id="SSF56726">
    <property type="entry name" value="DNA topoisomerase IV, alpha subunit"/>
    <property type="match status" value="1"/>
</dbReference>
<dbReference type="PANTHER" id="PTHR10848:SF0">
    <property type="entry name" value="MEIOTIC RECOMBINATION PROTEIN SPO11"/>
    <property type="match status" value="1"/>
</dbReference>
<feature type="domain" description="Topoisomerase 6 subunit A/Spo11 TOPRIM" evidence="12">
    <location>
        <begin position="173"/>
        <end position="212"/>
    </location>
</feature>
<evidence type="ECO:0000313" key="14">
    <source>
        <dbReference type="Proteomes" id="UP001457282"/>
    </source>
</evidence>
<comment type="catalytic activity">
    <reaction evidence="1 10">
        <text>ATP-dependent breakage, passage and rejoining of double-stranded DNA.</text>
        <dbReference type="EC" id="5.6.2.2"/>
    </reaction>
</comment>
<feature type="active site" description="O-(5'-phospho-DNA)-tyrosine intermediate" evidence="10">
    <location>
        <position position="86"/>
    </location>
</feature>
<dbReference type="AlphaFoldDB" id="A0AAW1YGF9"/>
<name>A0AAW1YGF9_RUBAR</name>
<evidence type="ECO:0000256" key="8">
    <source>
        <dbReference type="ARBA" id="ARBA00023125"/>
    </source>
</evidence>
<dbReference type="GO" id="GO:0005694">
    <property type="term" value="C:chromosome"/>
    <property type="evidence" value="ECO:0007669"/>
    <property type="project" value="InterPro"/>
</dbReference>
<keyword evidence="14" id="KW-1185">Reference proteome</keyword>
<evidence type="ECO:0000256" key="6">
    <source>
        <dbReference type="ARBA" id="ARBA00022842"/>
    </source>
</evidence>
<protein>
    <recommendedName>
        <fullName evidence="4">DNA topoisomerase (ATP-hydrolyzing)</fullName>
        <ecNumber evidence="4">5.6.2.2</ecNumber>
    </recommendedName>
</protein>
<comment type="similarity">
    <text evidence="3 10">Belongs to the TOP6A family.</text>
</comment>
<dbReference type="GO" id="GO:0003918">
    <property type="term" value="F:DNA topoisomerase type II (double strand cut, ATP-hydrolyzing) activity"/>
    <property type="evidence" value="ECO:0007669"/>
    <property type="project" value="UniProtKB-UniRule"/>
</dbReference>
<keyword evidence="6" id="KW-0460">Magnesium</keyword>
<dbReference type="Pfam" id="PF21180">
    <property type="entry name" value="TOP6A-Spo11_Toprim"/>
    <property type="match status" value="1"/>
</dbReference>
<evidence type="ECO:0000256" key="5">
    <source>
        <dbReference type="ARBA" id="ARBA00022723"/>
    </source>
</evidence>
<evidence type="ECO:0000256" key="4">
    <source>
        <dbReference type="ARBA" id="ARBA00012895"/>
    </source>
</evidence>
<evidence type="ECO:0000256" key="9">
    <source>
        <dbReference type="ARBA" id="ARBA00023235"/>
    </source>
</evidence>
<dbReference type="InterPro" id="IPR002815">
    <property type="entry name" value="Spo11/TopoVI_A"/>
</dbReference>
<dbReference type="GO" id="GO:0046872">
    <property type="term" value="F:metal ion binding"/>
    <property type="evidence" value="ECO:0007669"/>
    <property type="project" value="UniProtKB-KW"/>
</dbReference>
<dbReference type="Gene3D" id="3.40.1360.10">
    <property type="match status" value="1"/>
</dbReference>
<dbReference type="Proteomes" id="UP001457282">
    <property type="component" value="Unassembled WGS sequence"/>
</dbReference>
<dbReference type="InterPro" id="IPR034136">
    <property type="entry name" value="TOPRIM_Topo6A/Spo11"/>
</dbReference>
<gene>
    <name evidence="13" type="ORF">M0R45_003829</name>
</gene>
<dbReference type="InterPro" id="IPR036388">
    <property type="entry name" value="WH-like_DNA-bd_sf"/>
</dbReference>
<dbReference type="GO" id="GO:0006259">
    <property type="term" value="P:DNA metabolic process"/>
    <property type="evidence" value="ECO:0007669"/>
    <property type="project" value="InterPro"/>
</dbReference>
<dbReference type="EMBL" id="JBEDUW010000001">
    <property type="protein sequence ID" value="KAK9948244.1"/>
    <property type="molecule type" value="Genomic_DNA"/>
</dbReference>
<proteinExistence type="inferred from homology"/>
<evidence type="ECO:0000259" key="11">
    <source>
        <dbReference type="Pfam" id="PF04406"/>
    </source>
</evidence>
<feature type="domain" description="Spo11/DNA topoisomerase VI subunit A N-terminal" evidence="11">
    <location>
        <begin position="58"/>
        <end position="118"/>
    </location>
</feature>
<keyword evidence="9 10" id="KW-0413">Isomerase</keyword>
<dbReference type="PROSITE" id="PS52041">
    <property type="entry name" value="TOPO_IIB"/>
    <property type="match status" value="1"/>
</dbReference>
<evidence type="ECO:0000259" key="12">
    <source>
        <dbReference type="Pfam" id="PF21180"/>
    </source>
</evidence>
<comment type="cofactor">
    <cofactor evidence="2">
        <name>Mg(2+)</name>
        <dbReference type="ChEBI" id="CHEBI:18420"/>
    </cofactor>
</comment>
<evidence type="ECO:0000256" key="1">
    <source>
        <dbReference type="ARBA" id="ARBA00000185"/>
    </source>
</evidence>
<dbReference type="InterPro" id="IPR036078">
    <property type="entry name" value="Spo11/TopoVI_A_sf"/>
</dbReference>
<evidence type="ECO:0000256" key="2">
    <source>
        <dbReference type="ARBA" id="ARBA00001946"/>
    </source>
</evidence>
<evidence type="ECO:0000313" key="13">
    <source>
        <dbReference type="EMBL" id="KAK9948244.1"/>
    </source>
</evidence>
<organism evidence="13 14">
    <name type="scientific">Rubus argutus</name>
    <name type="common">Southern blackberry</name>
    <dbReference type="NCBI Taxonomy" id="59490"/>
    <lineage>
        <taxon>Eukaryota</taxon>
        <taxon>Viridiplantae</taxon>
        <taxon>Streptophyta</taxon>
        <taxon>Embryophyta</taxon>
        <taxon>Tracheophyta</taxon>
        <taxon>Spermatophyta</taxon>
        <taxon>Magnoliopsida</taxon>
        <taxon>eudicotyledons</taxon>
        <taxon>Gunneridae</taxon>
        <taxon>Pentapetalae</taxon>
        <taxon>rosids</taxon>
        <taxon>fabids</taxon>
        <taxon>Rosales</taxon>
        <taxon>Rosaceae</taxon>
        <taxon>Rosoideae</taxon>
        <taxon>Rosoideae incertae sedis</taxon>
        <taxon>Rubus</taxon>
    </lineage>
</organism>
<keyword evidence="7 10" id="KW-0799">Topoisomerase</keyword>
<sequence length="220" mass="25857">MKRIEGIYTVFKEQRDKYYFVEQKPESIIYVKELECNMMCGKRKVNCYETRTNDANMRFFRFEALLNLIYQPCKENKCVQKRFISYAYDDFFKRPESVDPILNSICAMIGCTRHNLNIMSSSKGKFIGDVNFQYHGDEKINGANNEAVNIMLQSIDRVTFMHPTNSNGKKVKFILLVEKETVFKMLVDQKFHENLQCIIVTGRGEPDIAIRIIRAHKIYD</sequence>
<accession>A0AAW1YGF9</accession>
<evidence type="ECO:0000256" key="10">
    <source>
        <dbReference type="PROSITE-ProRule" id="PRU01385"/>
    </source>
</evidence>
<reference evidence="13 14" key="1">
    <citation type="journal article" date="2023" name="G3 (Bethesda)">
        <title>A chromosome-length genome assembly and annotation of blackberry (Rubus argutus, cv. 'Hillquist').</title>
        <authorList>
            <person name="Bruna T."/>
            <person name="Aryal R."/>
            <person name="Dudchenko O."/>
            <person name="Sargent D.J."/>
            <person name="Mead D."/>
            <person name="Buti M."/>
            <person name="Cavallini A."/>
            <person name="Hytonen T."/>
            <person name="Andres J."/>
            <person name="Pham M."/>
            <person name="Weisz D."/>
            <person name="Mascagni F."/>
            <person name="Usai G."/>
            <person name="Natali L."/>
            <person name="Bassil N."/>
            <person name="Fernandez G.E."/>
            <person name="Lomsadze A."/>
            <person name="Armour M."/>
            <person name="Olukolu B."/>
            <person name="Poorten T."/>
            <person name="Britton C."/>
            <person name="Davik J."/>
            <person name="Ashrafi H."/>
            <person name="Aiden E.L."/>
            <person name="Borodovsky M."/>
            <person name="Worthington M."/>
        </authorList>
    </citation>
    <scope>NUCLEOTIDE SEQUENCE [LARGE SCALE GENOMIC DNA]</scope>
    <source>
        <strain evidence="13">PI 553951</strain>
    </source>
</reference>
<dbReference type="EC" id="5.6.2.2" evidence="4"/>
<evidence type="ECO:0000256" key="7">
    <source>
        <dbReference type="ARBA" id="ARBA00023029"/>
    </source>
</evidence>
<dbReference type="GO" id="GO:0005524">
    <property type="term" value="F:ATP binding"/>
    <property type="evidence" value="ECO:0007669"/>
    <property type="project" value="InterPro"/>
</dbReference>
<dbReference type="PRINTS" id="PR01550">
    <property type="entry name" value="TOP6AFAMILY"/>
</dbReference>
<dbReference type="PANTHER" id="PTHR10848">
    <property type="entry name" value="MEIOTIC RECOMBINATION PROTEIN SPO11"/>
    <property type="match status" value="1"/>
</dbReference>
<comment type="caution">
    <text evidence="13">The sequence shown here is derived from an EMBL/GenBank/DDBJ whole genome shotgun (WGS) entry which is preliminary data.</text>
</comment>
<dbReference type="Pfam" id="PF04406">
    <property type="entry name" value="TP6A_N"/>
    <property type="match status" value="1"/>
</dbReference>
<dbReference type="Gene3D" id="1.10.10.10">
    <property type="entry name" value="Winged helix-like DNA-binding domain superfamily/Winged helix DNA-binding domain"/>
    <property type="match status" value="1"/>
</dbReference>
<dbReference type="InterPro" id="IPR013049">
    <property type="entry name" value="Spo11/TopoVI_A_N"/>
</dbReference>
<keyword evidence="5" id="KW-0479">Metal-binding</keyword>
<dbReference type="GO" id="GO:0003677">
    <property type="term" value="F:DNA binding"/>
    <property type="evidence" value="ECO:0007669"/>
    <property type="project" value="UniProtKB-UniRule"/>
</dbReference>
<evidence type="ECO:0000256" key="3">
    <source>
        <dbReference type="ARBA" id="ARBA00006559"/>
    </source>
</evidence>
<keyword evidence="8 10" id="KW-0238">DNA-binding</keyword>